<keyword evidence="12" id="KW-1185">Reference proteome</keyword>
<keyword evidence="6 7" id="KW-0067">ATP-binding</keyword>
<dbReference type="PROSITE" id="PS00108">
    <property type="entry name" value="PROTEIN_KINASE_ST"/>
    <property type="match status" value="1"/>
</dbReference>
<dbReference type="SUPFAM" id="SSF56112">
    <property type="entry name" value="Protein kinase-like (PK-like)"/>
    <property type="match status" value="1"/>
</dbReference>
<keyword evidence="5" id="KW-0418">Kinase</keyword>
<dbReference type="PROSITE" id="PS00107">
    <property type="entry name" value="PROTEIN_KINASE_ATP"/>
    <property type="match status" value="1"/>
</dbReference>
<evidence type="ECO:0000256" key="9">
    <source>
        <dbReference type="SAM" id="MobiDB-lite"/>
    </source>
</evidence>
<dbReference type="Pfam" id="PF00069">
    <property type="entry name" value="Pkinase"/>
    <property type="match status" value="1"/>
</dbReference>
<comment type="similarity">
    <text evidence="1">Belongs to the protein kinase superfamily. CAMK Ser/Thr protein kinase family. NIM1 subfamily.</text>
</comment>
<evidence type="ECO:0000256" key="8">
    <source>
        <dbReference type="RuleBase" id="RU000304"/>
    </source>
</evidence>
<dbReference type="Gene3D" id="1.10.510.10">
    <property type="entry name" value="Transferase(Phosphotransferase) domain 1"/>
    <property type="match status" value="1"/>
</dbReference>
<dbReference type="InterPro" id="IPR008271">
    <property type="entry name" value="Ser/Thr_kinase_AS"/>
</dbReference>
<name>A0ABP9XMU0_9FUNG</name>
<evidence type="ECO:0000256" key="6">
    <source>
        <dbReference type="ARBA" id="ARBA00022840"/>
    </source>
</evidence>
<organism evidence="11 12">
    <name type="scientific">Helicostylum pulchrum</name>
    <dbReference type="NCBI Taxonomy" id="562976"/>
    <lineage>
        <taxon>Eukaryota</taxon>
        <taxon>Fungi</taxon>
        <taxon>Fungi incertae sedis</taxon>
        <taxon>Mucoromycota</taxon>
        <taxon>Mucoromycotina</taxon>
        <taxon>Mucoromycetes</taxon>
        <taxon>Mucorales</taxon>
        <taxon>Mucorineae</taxon>
        <taxon>Mucoraceae</taxon>
        <taxon>Helicostylum</taxon>
    </lineage>
</organism>
<dbReference type="InterPro" id="IPR000719">
    <property type="entry name" value="Prot_kinase_dom"/>
</dbReference>
<dbReference type="PANTHER" id="PTHR24346">
    <property type="entry name" value="MAP/MICROTUBULE AFFINITY-REGULATING KINASE"/>
    <property type="match status" value="1"/>
</dbReference>
<evidence type="ECO:0000256" key="5">
    <source>
        <dbReference type="ARBA" id="ARBA00022777"/>
    </source>
</evidence>
<evidence type="ECO:0000256" key="7">
    <source>
        <dbReference type="PROSITE-ProRule" id="PRU10141"/>
    </source>
</evidence>
<protein>
    <recommendedName>
        <fullName evidence="10">Protein kinase domain-containing protein</fullName>
    </recommendedName>
</protein>
<gene>
    <name evidence="11" type="ORF">HPULCUR_001473</name>
</gene>
<keyword evidence="3" id="KW-0808">Transferase</keyword>
<sequence length="397" mass="45128">MSKPVILLSPPPKRNSHDKIPSPTLSKTFSSLSRKLSSLSLRSSPPSPQPITTSSNFLLIPNEDASHIKTTSIVMTGGANNMYLPPSPTFSACTTPTSERAQPSVILQDKYRHHKKGKTIGSGATAKLRLLESNFTKEIVAIKTFRKRDDKDESRKGYDKRMTSEFCISKTLCHQHVVQVFDLLKDKKGRWCSVMEYCAGGDVFSILQQFDLSDKEIDCLFKQLLLGVQHIHQSGVAHRDIKPENLVMTTNGILKIADFGVADVVQSCFDIESRLSKGKCGSEPYWSPELFYSDEYDGRSFDIWSCAVTWHCMLYRRIPFFRACTDDPNYIDFLSARKSNSWLPLSKCNTMEKQVLYGMFDPAEKTRLTIDQIVDSDWIKSISVCYQSLEHHRHHFY</sequence>
<proteinExistence type="inferred from homology"/>
<dbReference type="PANTHER" id="PTHR24346:SF82">
    <property type="entry name" value="KP78A-RELATED"/>
    <property type="match status" value="1"/>
</dbReference>
<accession>A0ABP9XMU0</accession>
<evidence type="ECO:0000256" key="3">
    <source>
        <dbReference type="ARBA" id="ARBA00022679"/>
    </source>
</evidence>
<dbReference type="SMART" id="SM00220">
    <property type="entry name" value="S_TKc"/>
    <property type="match status" value="1"/>
</dbReference>
<keyword evidence="4 7" id="KW-0547">Nucleotide-binding</keyword>
<dbReference type="InterPro" id="IPR017441">
    <property type="entry name" value="Protein_kinase_ATP_BS"/>
</dbReference>
<evidence type="ECO:0000256" key="4">
    <source>
        <dbReference type="ARBA" id="ARBA00022741"/>
    </source>
</evidence>
<evidence type="ECO:0000259" key="10">
    <source>
        <dbReference type="PROSITE" id="PS50011"/>
    </source>
</evidence>
<evidence type="ECO:0000256" key="2">
    <source>
        <dbReference type="ARBA" id="ARBA00022527"/>
    </source>
</evidence>
<comment type="caution">
    <text evidence="11">The sequence shown here is derived from an EMBL/GenBank/DDBJ whole genome shotgun (WGS) entry which is preliminary data.</text>
</comment>
<dbReference type="InterPro" id="IPR011009">
    <property type="entry name" value="Kinase-like_dom_sf"/>
</dbReference>
<keyword evidence="2 8" id="KW-0723">Serine/threonine-protein kinase</keyword>
<feature type="binding site" evidence="7">
    <location>
        <position position="143"/>
    </location>
    <ligand>
        <name>ATP</name>
        <dbReference type="ChEBI" id="CHEBI:30616"/>
    </ligand>
</feature>
<dbReference type="Proteomes" id="UP001476247">
    <property type="component" value="Unassembled WGS sequence"/>
</dbReference>
<reference evidence="11 12" key="1">
    <citation type="submission" date="2024-04" db="EMBL/GenBank/DDBJ databases">
        <title>genome sequences of Mucor flavus KT1a and Helicostylum pulchrum KT1b strains isolation_sourced from the surface of a dry-aged beef.</title>
        <authorList>
            <person name="Toyotome T."/>
            <person name="Hosono M."/>
            <person name="Torimaru M."/>
            <person name="Fukuda K."/>
            <person name="Mikami N."/>
        </authorList>
    </citation>
    <scope>NUCLEOTIDE SEQUENCE [LARGE SCALE GENOMIC DNA]</scope>
    <source>
        <strain evidence="11 12">KT1b</strain>
    </source>
</reference>
<feature type="region of interest" description="Disordered" evidence="9">
    <location>
        <begin position="1"/>
        <end position="27"/>
    </location>
</feature>
<evidence type="ECO:0000256" key="1">
    <source>
        <dbReference type="ARBA" id="ARBA00010791"/>
    </source>
</evidence>
<feature type="domain" description="Protein kinase" evidence="10">
    <location>
        <begin position="114"/>
        <end position="379"/>
    </location>
</feature>
<evidence type="ECO:0000313" key="12">
    <source>
        <dbReference type="Proteomes" id="UP001476247"/>
    </source>
</evidence>
<evidence type="ECO:0000313" key="11">
    <source>
        <dbReference type="EMBL" id="GAA5796104.1"/>
    </source>
</evidence>
<dbReference type="PROSITE" id="PS50011">
    <property type="entry name" value="PROTEIN_KINASE_DOM"/>
    <property type="match status" value="1"/>
</dbReference>
<dbReference type="EMBL" id="BAABUJ010000005">
    <property type="protein sequence ID" value="GAA5796104.1"/>
    <property type="molecule type" value="Genomic_DNA"/>
</dbReference>